<gene>
    <name evidence="2" type="ORF">ATZ33_06315</name>
</gene>
<proteinExistence type="predicted"/>
<name>A0ABM5W6X4_9ENTE</name>
<keyword evidence="1" id="KW-1133">Transmembrane helix</keyword>
<keyword evidence="3" id="KW-1185">Reference proteome</keyword>
<keyword evidence="1" id="KW-0812">Transmembrane</keyword>
<keyword evidence="1" id="KW-0472">Membrane</keyword>
<protein>
    <recommendedName>
        <fullName evidence="4">DUF4367 domain-containing protein</fullName>
    </recommendedName>
</protein>
<evidence type="ECO:0000313" key="3">
    <source>
        <dbReference type="Proteomes" id="UP000065511"/>
    </source>
</evidence>
<evidence type="ECO:0008006" key="4">
    <source>
        <dbReference type="Google" id="ProtNLM"/>
    </source>
</evidence>
<accession>A0ABM5W6X4</accession>
<dbReference type="EMBL" id="CP013614">
    <property type="protein sequence ID" value="ALS00993.1"/>
    <property type="molecule type" value="Genomic_DNA"/>
</dbReference>
<feature type="transmembrane region" description="Helical" evidence="1">
    <location>
        <begin position="45"/>
        <end position="66"/>
    </location>
</feature>
<sequence length="303" mass="35092">MSDNEKKILRKVMGQIEVPEEEALAALDVDANQRKSRVRKFHYKWGEIFLSGVVVICLFFIGTLMWPKTKEISDQSSSVSTEEPKKIPANILQATKYWKIANEDKYYSFSNDDVRMIINYFTWFAPKYTFRDDQLDIYEKVIDDNNEVIAELHSYQVAMDGSNLILEPKLSEVKRLVLEPHNEEIFPYTEESLKKLRPANEPDLTAYSSWTSIIKGNDGLNSTVTFDGFIRKEKIDGEDSWLTMTYEVNGNHILVNYGGYKVGADMYWDGENIVFWPVSNSLQKSEDRKEYAEESVTLLKPNK</sequence>
<organism evidence="2 3">
    <name type="scientific">Enterococcus silesiacus</name>
    <dbReference type="NCBI Taxonomy" id="332949"/>
    <lineage>
        <taxon>Bacteria</taxon>
        <taxon>Bacillati</taxon>
        <taxon>Bacillota</taxon>
        <taxon>Bacilli</taxon>
        <taxon>Lactobacillales</taxon>
        <taxon>Enterococcaceae</taxon>
        <taxon>Enterococcus</taxon>
    </lineage>
</organism>
<dbReference type="Proteomes" id="UP000065511">
    <property type="component" value="Chromosome"/>
</dbReference>
<evidence type="ECO:0000256" key="1">
    <source>
        <dbReference type="SAM" id="Phobius"/>
    </source>
</evidence>
<reference evidence="2 3" key="1">
    <citation type="submission" date="2015-12" db="EMBL/GenBank/DDBJ databases">
        <authorList>
            <person name="Lauer A."/>
            <person name="Humrighouse B."/>
            <person name="Loparev V."/>
            <person name="Shewmaker P.L."/>
            <person name="Whitney A.M."/>
            <person name="McLaughlin R.W."/>
        </authorList>
    </citation>
    <scope>NUCLEOTIDE SEQUENCE [LARGE SCALE GENOMIC DNA]</scope>
    <source>
        <strain evidence="2 3">LMG 23085</strain>
    </source>
</reference>
<evidence type="ECO:0000313" key="2">
    <source>
        <dbReference type="EMBL" id="ALS00993.1"/>
    </source>
</evidence>
<dbReference type="RefSeq" id="WP_071877783.1">
    <property type="nucleotide sequence ID" value="NZ_JXLC01000011.1"/>
</dbReference>